<dbReference type="EMBL" id="JABAGO010000048">
    <property type="protein sequence ID" value="NMF00559.1"/>
    <property type="molecule type" value="Genomic_DNA"/>
</dbReference>
<dbReference type="Pfam" id="PF20074">
    <property type="entry name" value="DUF6470"/>
    <property type="match status" value="1"/>
</dbReference>
<organism evidence="1 2">
    <name type="scientific">Aneurinibacillus aneurinilyticus</name>
    <name type="common">Bacillus aneurinolyticus</name>
    <dbReference type="NCBI Taxonomy" id="1391"/>
    <lineage>
        <taxon>Bacteria</taxon>
        <taxon>Bacillati</taxon>
        <taxon>Bacillota</taxon>
        <taxon>Bacilli</taxon>
        <taxon>Bacillales</taxon>
        <taxon>Paenibacillaceae</taxon>
        <taxon>Aneurinibacillus group</taxon>
        <taxon>Aneurinibacillus</taxon>
    </lineage>
</organism>
<sequence>MNMPRLEINQTFAKIDWDVQSPRYSFEPGQAKVLIEQTPAEMNVQYVPPRLTIDQSECWADMDMKHIFRRNEEAAADAKRQVLNYIEKTVLEGAQLGAIENGGNVIRNLAMGHHLLPQHSFQYGNVPRNFSLRIECIPGETRMDWKIGGTTINVQDRPFQHNYERGRISYTLQKKNELHFESIGGNLNIEY</sequence>
<comment type="caution">
    <text evidence="1">The sequence shown here is derived from an EMBL/GenBank/DDBJ whole genome shotgun (WGS) entry which is preliminary data.</text>
</comment>
<proteinExistence type="predicted"/>
<reference evidence="1 2" key="1">
    <citation type="submission" date="2020-04" db="EMBL/GenBank/DDBJ databases">
        <authorList>
            <person name="Hitch T.C.A."/>
            <person name="Wylensek D."/>
            <person name="Clavel T."/>
        </authorList>
    </citation>
    <scope>NUCLEOTIDE SEQUENCE [LARGE SCALE GENOMIC DNA]</scope>
    <source>
        <strain evidence="1 2">WB01_D5_05</strain>
    </source>
</reference>
<dbReference type="Proteomes" id="UP000561326">
    <property type="component" value="Unassembled WGS sequence"/>
</dbReference>
<gene>
    <name evidence="1" type="ORF">HF838_20250</name>
</gene>
<evidence type="ECO:0000313" key="1">
    <source>
        <dbReference type="EMBL" id="NMF00559.1"/>
    </source>
</evidence>
<dbReference type="InterPro" id="IPR045527">
    <property type="entry name" value="DUF6470"/>
</dbReference>
<accession>A0A848CZL2</accession>
<protein>
    <submittedName>
        <fullName evidence="1">Uncharacterized protein</fullName>
    </submittedName>
</protein>
<dbReference type="AlphaFoldDB" id="A0A848CZL2"/>
<name>A0A848CZL2_ANEAE</name>
<evidence type="ECO:0000313" key="2">
    <source>
        <dbReference type="Proteomes" id="UP000561326"/>
    </source>
</evidence>